<feature type="region of interest" description="Disordered" evidence="1">
    <location>
        <begin position="137"/>
        <end position="191"/>
    </location>
</feature>
<proteinExistence type="predicted"/>
<name>A0A9P4PTM7_9PLEO</name>
<evidence type="ECO:0000313" key="3">
    <source>
        <dbReference type="Proteomes" id="UP000799764"/>
    </source>
</evidence>
<protein>
    <submittedName>
        <fullName evidence="2">Uncharacterized protein</fullName>
    </submittedName>
</protein>
<organism evidence="2 3">
    <name type="scientific">Karstenula rhodostoma CBS 690.94</name>
    <dbReference type="NCBI Taxonomy" id="1392251"/>
    <lineage>
        <taxon>Eukaryota</taxon>
        <taxon>Fungi</taxon>
        <taxon>Dikarya</taxon>
        <taxon>Ascomycota</taxon>
        <taxon>Pezizomycotina</taxon>
        <taxon>Dothideomycetes</taxon>
        <taxon>Pleosporomycetidae</taxon>
        <taxon>Pleosporales</taxon>
        <taxon>Massarineae</taxon>
        <taxon>Didymosphaeriaceae</taxon>
        <taxon>Karstenula</taxon>
    </lineage>
</organism>
<dbReference type="EMBL" id="MU001494">
    <property type="protein sequence ID" value="KAF2449967.1"/>
    <property type="molecule type" value="Genomic_DNA"/>
</dbReference>
<dbReference type="AlphaFoldDB" id="A0A9P4PTM7"/>
<accession>A0A9P4PTM7</accession>
<feature type="region of interest" description="Disordered" evidence="1">
    <location>
        <begin position="74"/>
        <end position="102"/>
    </location>
</feature>
<gene>
    <name evidence="2" type="ORF">P171DRAFT_507786</name>
</gene>
<reference evidence="2" key="1">
    <citation type="journal article" date="2020" name="Stud. Mycol.">
        <title>101 Dothideomycetes genomes: a test case for predicting lifestyles and emergence of pathogens.</title>
        <authorList>
            <person name="Haridas S."/>
            <person name="Albert R."/>
            <person name="Binder M."/>
            <person name="Bloem J."/>
            <person name="Labutti K."/>
            <person name="Salamov A."/>
            <person name="Andreopoulos B."/>
            <person name="Baker S."/>
            <person name="Barry K."/>
            <person name="Bills G."/>
            <person name="Bluhm B."/>
            <person name="Cannon C."/>
            <person name="Castanera R."/>
            <person name="Culley D."/>
            <person name="Daum C."/>
            <person name="Ezra D."/>
            <person name="Gonzalez J."/>
            <person name="Henrissat B."/>
            <person name="Kuo A."/>
            <person name="Liang C."/>
            <person name="Lipzen A."/>
            <person name="Lutzoni F."/>
            <person name="Magnuson J."/>
            <person name="Mondo S."/>
            <person name="Nolan M."/>
            <person name="Ohm R."/>
            <person name="Pangilinan J."/>
            <person name="Park H.-J."/>
            <person name="Ramirez L."/>
            <person name="Alfaro M."/>
            <person name="Sun H."/>
            <person name="Tritt A."/>
            <person name="Yoshinaga Y."/>
            <person name="Zwiers L.-H."/>
            <person name="Turgeon B."/>
            <person name="Goodwin S."/>
            <person name="Spatafora J."/>
            <person name="Crous P."/>
            <person name="Grigoriev I."/>
        </authorList>
    </citation>
    <scope>NUCLEOTIDE SEQUENCE</scope>
    <source>
        <strain evidence="2">CBS 690.94</strain>
    </source>
</reference>
<dbReference type="Proteomes" id="UP000799764">
    <property type="component" value="Unassembled WGS sequence"/>
</dbReference>
<evidence type="ECO:0000313" key="2">
    <source>
        <dbReference type="EMBL" id="KAF2449967.1"/>
    </source>
</evidence>
<comment type="caution">
    <text evidence="2">The sequence shown here is derived from an EMBL/GenBank/DDBJ whole genome shotgun (WGS) entry which is preliminary data.</text>
</comment>
<feature type="compositionally biased region" description="Basic residues" evidence="1">
    <location>
        <begin position="162"/>
        <end position="171"/>
    </location>
</feature>
<evidence type="ECO:0000256" key="1">
    <source>
        <dbReference type="SAM" id="MobiDB-lite"/>
    </source>
</evidence>
<sequence>MAVWPGMALRWHPGTTTTAAAAAAVASEEQAFPLDDPRALPTRRRRAGWWMVDGGWWMAAICLRQWPVASLPHGLRSGSRANRRRFDPCRAGSACAPKPAGRRLALESRPAAYLSRGDSSGTPALVAQEPDRRYIGAAHGSAVPGDGDSSTQAGSAMESKHSASKQTRRHMSSSAPAGSFVGSHCQPVAGP</sequence>
<keyword evidence="3" id="KW-1185">Reference proteome</keyword>